<name>B9D1B7_CAMRE</name>
<dbReference type="EMBL" id="ACFU01000008">
    <property type="protein sequence ID" value="EEF14230.1"/>
    <property type="molecule type" value="Genomic_DNA"/>
</dbReference>
<dbReference type="STRING" id="553218.CAMRE0001_3204"/>
<comment type="caution">
    <text evidence="1">The sequence shown here is derived from an EMBL/GenBank/DDBJ whole genome shotgun (WGS) entry which is preliminary data.</text>
</comment>
<dbReference type="AlphaFoldDB" id="B9D1B7"/>
<evidence type="ECO:0000313" key="2">
    <source>
        <dbReference type="Proteomes" id="UP000003082"/>
    </source>
</evidence>
<proteinExistence type="predicted"/>
<evidence type="ECO:0000313" key="1">
    <source>
        <dbReference type="EMBL" id="EEF14230.1"/>
    </source>
</evidence>
<accession>B9D1B7</accession>
<reference evidence="1 2" key="1">
    <citation type="submission" date="2008-08" db="EMBL/GenBank/DDBJ databases">
        <authorList>
            <person name="Madupu R."/>
            <person name="Durkin A.S."/>
            <person name="Torralba M."/>
            <person name="Methe B."/>
            <person name="Sutton G.G."/>
            <person name="Strausberg R.L."/>
            <person name="Nelson K.E."/>
        </authorList>
    </citation>
    <scope>NUCLEOTIDE SEQUENCE [LARGE SCALE GENOMIC DNA]</scope>
    <source>
        <strain evidence="1 2">RM3267</strain>
    </source>
</reference>
<gene>
    <name evidence="1" type="ORF">CAMRE0001_3204</name>
</gene>
<organism evidence="1 2">
    <name type="scientific">Campylobacter rectus RM3267</name>
    <dbReference type="NCBI Taxonomy" id="553218"/>
    <lineage>
        <taxon>Bacteria</taxon>
        <taxon>Pseudomonadati</taxon>
        <taxon>Campylobacterota</taxon>
        <taxon>Epsilonproteobacteria</taxon>
        <taxon>Campylobacterales</taxon>
        <taxon>Campylobacteraceae</taxon>
        <taxon>Campylobacter</taxon>
    </lineage>
</organism>
<protein>
    <submittedName>
        <fullName evidence="1">Uncharacterized protein</fullName>
    </submittedName>
</protein>
<keyword evidence="2" id="KW-1185">Reference proteome</keyword>
<sequence>MPGGLYGYLYGVNLLNSASAQANSVVRLKASACAFFARGRIYALARVLPSSNLRGVNFYEFTKTLEKI</sequence>
<dbReference type="Proteomes" id="UP000003082">
    <property type="component" value="Unassembled WGS sequence"/>
</dbReference>